<name>A0A5A7PLU0_STRAF</name>
<evidence type="ECO:0000313" key="2">
    <source>
        <dbReference type="Proteomes" id="UP000325081"/>
    </source>
</evidence>
<comment type="caution">
    <text evidence="1">The sequence shown here is derived from an EMBL/GenBank/DDBJ whole genome shotgun (WGS) entry which is preliminary data.</text>
</comment>
<sequence length="224" mass="24435">MDIHLARKLIVAVEKINIIRKKLGNSETNLGKLDEDFIPRSYRRPPVEPTLAGARVALGLERQFVEIVERVVVQIAQNLRHGADRFVVVAEAASQATRHAGISSSSSAAAARLHPRGDVVPGVRRVQEGVGEDYDGEERPVGGGGVRVGVDRPPAEIEIGGVPADLGGQRIFVRGGGGNWRERVPYDMNLISSSKRNVQMINDNIEHMHNLMESVRIYKVDGGI</sequence>
<accession>A0A5A7PLU0</accession>
<dbReference type="AlphaFoldDB" id="A0A5A7PLU0"/>
<dbReference type="EMBL" id="BKCP01004805">
    <property type="protein sequence ID" value="GER33833.1"/>
    <property type="molecule type" value="Genomic_DNA"/>
</dbReference>
<organism evidence="1 2">
    <name type="scientific">Striga asiatica</name>
    <name type="common">Asiatic witchweed</name>
    <name type="synonym">Buchnera asiatica</name>
    <dbReference type="NCBI Taxonomy" id="4170"/>
    <lineage>
        <taxon>Eukaryota</taxon>
        <taxon>Viridiplantae</taxon>
        <taxon>Streptophyta</taxon>
        <taxon>Embryophyta</taxon>
        <taxon>Tracheophyta</taxon>
        <taxon>Spermatophyta</taxon>
        <taxon>Magnoliopsida</taxon>
        <taxon>eudicotyledons</taxon>
        <taxon>Gunneridae</taxon>
        <taxon>Pentapetalae</taxon>
        <taxon>asterids</taxon>
        <taxon>lamiids</taxon>
        <taxon>Lamiales</taxon>
        <taxon>Orobanchaceae</taxon>
        <taxon>Buchnereae</taxon>
        <taxon>Striga</taxon>
    </lineage>
</organism>
<dbReference type="Proteomes" id="UP000325081">
    <property type="component" value="Unassembled WGS sequence"/>
</dbReference>
<evidence type="ECO:0000313" key="1">
    <source>
        <dbReference type="EMBL" id="GER33833.1"/>
    </source>
</evidence>
<gene>
    <name evidence="1" type="ORF">STAS_09994</name>
</gene>
<proteinExistence type="predicted"/>
<keyword evidence="2" id="KW-1185">Reference proteome</keyword>
<reference evidence="2" key="1">
    <citation type="journal article" date="2019" name="Curr. Biol.">
        <title>Genome Sequence of Striga asiatica Provides Insight into the Evolution of Plant Parasitism.</title>
        <authorList>
            <person name="Yoshida S."/>
            <person name="Kim S."/>
            <person name="Wafula E.K."/>
            <person name="Tanskanen J."/>
            <person name="Kim Y.M."/>
            <person name="Honaas L."/>
            <person name="Yang Z."/>
            <person name="Spallek T."/>
            <person name="Conn C.E."/>
            <person name="Ichihashi Y."/>
            <person name="Cheong K."/>
            <person name="Cui S."/>
            <person name="Der J.P."/>
            <person name="Gundlach H."/>
            <person name="Jiao Y."/>
            <person name="Hori C."/>
            <person name="Ishida J.K."/>
            <person name="Kasahara H."/>
            <person name="Kiba T."/>
            <person name="Kim M.S."/>
            <person name="Koo N."/>
            <person name="Laohavisit A."/>
            <person name="Lee Y.H."/>
            <person name="Lumba S."/>
            <person name="McCourt P."/>
            <person name="Mortimer J.C."/>
            <person name="Mutuku J.M."/>
            <person name="Nomura T."/>
            <person name="Sasaki-Sekimoto Y."/>
            <person name="Seto Y."/>
            <person name="Wang Y."/>
            <person name="Wakatake T."/>
            <person name="Sakakibara H."/>
            <person name="Demura T."/>
            <person name="Yamaguchi S."/>
            <person name="Yoneyama K."/>
            <person name="Manabe R.I."/>
            <person name="Nelson D.C."/>
            <person name="Schulman A.H."/>
            <person name="Timko M.P."/>
            <person name="dePamphilis C.W."/>
            <person name="Choi D."/>
            <person name="Shirasu K."/>
        </authorList>
    </citation>
    <scope>NUCLEOTIDE SEQUENCE [LARGE SCALE GENOMIC DNA]</scope>
    <source>
        <strain evidence="2">cv. UVA1</strain>
    </source>
</reference>
<protein>
    <submittedName>
        <fullName evidence="1">Acyl-CoA-binding domain 3</fullName>
    </submittedName>
</protein>